<gene>
    <name evidence="3" type="ORF">CRT60_16610</name>
</gene>
<dbReference type="OrthoDB" id="9781972at2"/>
<evidence type="ECO:0000259" key="2">
    <source>
        <dbReference type="PROSITE" id="PS51471"/>
    </source>
</evidence>
<dbReference type="GO" id="GO:0016491">
    <property type="term" value="F:oxidoreductase activity"/>
    <property type="evidence" value="ECO:0007669"/>
    <property type="project" value="UniProtKB-KW"/>
</dbReference>
<dbReference type="Pfam" id="PF09859">
    <property type="entry name" value="Oxygenase-NA"/>
    <property type="match status" value="1"/>
</dbReference>
<dbReference type="InterPro" id="IPR018655">
    <property type="entry name" value="DUF2086"/>
</dbReference>
<dbReference type="InterPro" id="IPR005123">
    <property type="entry name" value="Oxoglu/Fe-dep_dioxygenase_dom"/>
</dbReference>
<keyword evidence="1" id="KW-0479">Metal-binding</keyword>
<evidence type="ECO:0000313" key="4">
    <source>
        <dbReference type="Proteomes" id="UP000225379"/>
    </source>
</evidence>
<dbReference type="Proteomes" id="UP000225379">
    <property type="component" value="Unassembled WGS sequence"/>
</dbReference>
<sequence>MALENLDWTRIGAELESVGHAVVGPLLDGESCKALAGLYGQDTPFRSRVVMERHGFGKGEYKYFSYPLPGPIAALRGPLYRRLAPVANRWAAAMGLDTRYPAEHAGFLERCHAAGQMRPTPLLLKYGPGDYNCLHQDLYGETLFPLQVAILLSAPGTDFTGGEFVLTEQRPRMQSRATVVPLGLGEAVIFAVDQRPVQGTRGTYRVRHRHGVSPVRSGERYTTGIIFHDAA</sequence>
<dbReference type="GO" id="GO:0046872">
    <property type="term" value="F:metal ion binding"/>
    <property type="evidence" value="ECO:0007669"/>
    <property type="project" value="UniProtKB-KW"/>
</dbReference>
<dbReference type="AlphaFoldDB" id="A0A2B8BGN5"/>
<organism evidence="3 4">
    <name type="scientific">Azospirillum palustre</name>
    <dbReference type="NCBI Taxonomy" id="2044885"/>
    <lineage>
        <taxon>Bacteria</taxon>
        <taxon>Pseudomonadati</taxon>
        <taxon>Pseudomonadota</taxon>
        <taxon>Alphaproteobacteria</taxon>
        <taxon>Rhodospirillales</taxon>
        <taxon>Azospirillaceae</taxon>
        <taxon>Azospirillum</taxon>
    </lineage>
</organism>
<comment type="caution">
    <text evidence="3">The sequence shown here is derived from an EMBL/GenBank/DDBJ whole genome shotgun (WGS) entry which is preliminary data.</text>
</comment>
<keyword evidence="1" id="KW-0408">Iron</keyword>
<keyword evidence="1" id="KW-0560">Oxidoreductase</keyword>
<evidence type="ECO:0000313" key="3">
    <source>
        <dbReference type="EMBL" id="PGH56542.1"/>
    </source>
</evidence>
<comment type="similarity">
    <text evidence="1">Belongs to the iron/ascorbate-dependent oxidoreductase family.</text>
</comment>
<dbReference type="EMBL" id="PDKW01000041">
    <property type="protein sequence ID" value="PGH56542.1"/>
    <property type="molecule type" value="Genomic_DNA"/>
</dbReference>
<name>A0A2B8BGN5_9PROT</name>
<accession>A0A2B8BGN5</accession>
<feature type="domain" description="Fe2OG dioxygenase" evidence="2">
    <location>
        <begin position="117"/>
        <end position="230"/>
    </location>
</feature>
<proteinExistence type="inferred from homology"/>
<keyword evidence="4" id="KW-1185">Reference proteome</keyword>
<dbReference type="RefSeq" id="WP_098737629.1">
    <property type="nucleotide sequence ID" value="NZ_PDKW01000041.1"/>
</dbReference>
<reference evidence="4" key="1">
    <citation type="submission" date="2017-10" db="EMBL/GenBank/DDBJ databases">
        <authorList>
            <person name="Kravchenko I.K."/>
            <person name="Grouzdev D.S."/>
        </authorList>
    </citation>
    <scope>NUCLEOTIDE SEQUENCE [LARGE SCALE GENOMIC DNA]</scope>
    <source>
        <strain evidence="4">B2</strain>
    </source>
</reference>
<protein>
    <submittedName>
        <fullName evidence="3">Proline hydroxylase</fullName>
    </submittedName>
</protein>
<dbReference type="PROSITE" id="PS51471">
    <property type="entry name" value="FE2OG_OXY"/>
    <property type="match status" value="1"/>
</dbReference>
<dbReference type="Gene3D" id="2.60.120.620">
    <property type="entry name" value="q2cbj1_9rhob like domain"/>
    <property type="match status" value="1"/>
</dbReference>
<evidence type="ECO:0000256" key="1">
    <source>
        <dbReference type="RuleBase" id="RU003682"/>
    </source>
</evidence>